<accession>A0ABD0PXV2</accession>
<gene>
    <name evidence="2" type="ORF">M9458_026330</name>
</gene>
<dbReference type="AlphaFoldDB" id="A0ABD0PXV2"/>
<sequence length="58" mass="6371">YLTTSLETLADPENPESESEGWLLEKSVKETLSDIMTKIKSLFKGNQVQEGDAEAAPT</sequence>
<evidence type="ECO:0000313" key="2">
    <source>
        <dbReference type="EMBL" id="KAL0177436.1"/>
    </source>
</evidence>
<name>A0ABD0PXV2_CIRMR</name>
<dbReference type="Proteomes" id="UP001529510">
    <property type="component" value="Unassembled WGS sequence"/>
</dbReference>
<feature type="region of interest" description="Disordered" evidence="1">
    <location>
        <begin position="1"/>
        <end position="21"/>
    </location>
</feature>
<protein>
    <submittedName>
        <fullName evidence="2">Uncharacterized protein</fullName>
    </submittedName>
</protein>
<organism evidence="2 3">
    <name type="scientific">Cirrhinus mrigala</name>
    <name type="common">Mrigala</name>
    <dbReference type="NCBI Taxonomy" id="683832"/>
    <lineage>
        <taxon>Eukaryota</taxon>
        <taxon>Metazoa</taxon>
        <taxon>Chordata</taxon>
        <taxon>Craniata</taxon>
        <taxon>Vertebrata</taxon>
        <taxon>Euteleostomi</taxon>
        <taxon>Actinopterygii</taxon>
        <taxon>Neopterygii</taxon>
        <taxon>Teleostei</taxon>
        <taxon>Ostariophysi</taxon>
        <taxon>Cypriniformes</taxon>
        <taxon>Cyprinidae</taxon>
        <taxon>Labeoninae</taxon>
        <taxon>Labeonini</taxon>
        <taxon>Cirrhinus</taxon>
    </lineage>
</organism>
<evidence type="ECO:0000313" key="3">
    <source>
        <dbReference type="Proteomes" id="UP001529510"/>
    </source>
</evidence>
<dbReference type="EMBL" id="JAMKFB020000013">
    <property type="protein sequence ID" value="KAL0177436.1"/>
    <property type="molecule type" value="Genomic_DNA"/>
</dbReference>
<comment type="caution">
    <text evidence="2">The sequence shown here is derived from an EMBL/GenBank/DDBJ whole genome shotgun (WGS) entry which is preliminary data.</text>
</comment>
<proteinExistence type="predicted"/>
<reference evidence="2 3" key="1">
    <citation type="submission" date="2024-05" db="EMBL/GenBank/DDBJ databases">
        <title>Genome sequencing and assembly of Indian major carp, Cirrhinus mrigala (Hamilton, 1822).</title>
        <authorList>
            <person name="Mohindra V."/>
            <person name="Chowdhury L.M."/>
            <person name="Lal K."/>
            <person name="Jena J.K."/>
        </authorList>
    </citation>
    <scope>NUCLEOTIDE SEQUENCE [LARGE SCALE GENOMIC DNA]</scope>
    <source>
        <strain evidence="2">CM1030</strain>
        <tissue evidence="2">Blood</tissue>
    </source>
</reference>
<evidence type="ECO:0000256" key="1">
    <source>
        <dbReference type="SAM" id="MobiDB-lite"/>
    </source>
</evidence>
<keyword evidence="3" id="KW-1185">Reference proteome</keyword>
<feature type="non-terminal residue" evidence="2">
    <location>
        <position position="1"/>
    </location>
</feature>